<dbReference type="AlphaFoldDB" id="A0A0F9HSV1"/>
<dbReference type="EMBL" id="LAZR01014278">
    <property type="protein sequence ID" value="KKM18172.1"/>
    <property type="molecule type" value="Genomic_DNA"/>
</dbReference>
<protein>
    <submittedName>
        <fullName evidence="1">Uncharacterized protein</fullName>
    </submittedName>
</protein>
<sequence>MNRRTFIKRMAQFLGLPVAAAVLPLPKAAIPNDPVIMGKFAQAMTFQMKADMLILEALEKAANPAWIINTEGMRAITLSTTLVEPENIITIEWTDDN</sequence>
<organism evidence="1">
    <name type="scientific">marine sediment metagenome</name>
    <dbReference type="NCBI Taxonomy" id="412755"/>
    <lineage>
        <taxon>unclassified sequences</taxon>
        <taxon>metagenomes</taxon>
        <taxon>ecological metagenomes</taxon>
    </lineage>
</organism>
<evidence type="ECO:0000313" key="1">
    <source>
        <dbReference type="EMBL" id="KKM18172.1"/>
    </source>
</evidence>
<comment type="caution">
    <text evidence="1">The sequence shown here is derived from an EMBL/GenBank/DDBJ whole genome shotgun (WGS) entry which is preliminary data.</text>
</comment>
<gene>
    <name evidence="1" type="ORF">LCGC14_1668410</name>
</gene>
<proteinExistence type="predicted"/>
<reference evidence="1" key="1">
    <citation type="journal article" date="2015" name="Nature">
        <title>Complex archaea that bridge the gap between prokaryotes and eukaryotes.</title>
        <authorList>
            <person name="Spang A."/>
            <person name="Saw J.H."/>
            <person name="Jorgensen S.L."/>
            <person name="Zaremba-Niedzwiedzka K."/>
            <person name="Martijn J."/>
            <person name="Lind A.E."/>
            <person name="van Eijk R."/>
            <person name="Schleper C."/>
            <person name="Guy L."/>
            <person name="Ettema T.J."/>
        </authorList>
    </citation>
    <scope>NUCLEOTIDE SEQUENCE</scope>
</reference>
<name>A0A0F9HSV1_9ZZZZ</name>
<accession>A0A0F9HSV1</accession>